<dbReference type="PANTHER" id="PTHR10587">
    <property type="entry name" value="GLYCOSYL TRANSFERASE-RELATED"/>
    <property type="match status" value="1"/>
</dbReference>
<dbReference type="PROSITE" id="PS51677">
    <property type="entry name" value="NODB"/>
    <property type="match status" value="1"/>
</dbReference>
<dbReference type="SUPFAM" id="SSF88713">
    <property type="entry name" value="Glycoside hydrolase/deacetylase"/>
    <property type="match status" value="1"/>
</dbReference>
<evidence type="ECO:0000313" key="3">
    <source>
        <dbReference type="Proteomes" id="UP000625804"/>
    </source>
</evidence>
<name>A0A8J8KFC4_9BACI</name>
<evidence type="ECO:0000259" key="1">
    <source>
        <dbReference type="PROSITE" id="PS51677"/>
    </source>
</evidence>
<dbReference type="GO" id="GO:0016020">
    <property type="term" value="C:membrane"/>
    <property type="evidence" value="ECO:0007669"/>
    <property type="project" value="TreeGrafter"/>
</dbReference>
<proteinExistence type="predicted"/>
<reference evidence="2" key="1">
    <citation type="submission" date="2020-06" db="EMBL/GenBank/DDBJ databases">
        <title>A novel thermopfilic bacterium from Erzurum, Turkey.</title>
        <authorList>
            <person name="Adiguzel A."/>
            <person name="Ay H."/>
            <person name="Baltaci M.O."/>
        </authorList>
    </citation>
    <scope>NUCLEOTIDE SEQUENCE</scope>
    <source>
        <strain evidence="2">P2</strain>
    </source>
</reference>
<evidence type="ECO:0000313" key="2">
    <source>
        <dbReference type="EMBL" id="NSL52750.1"/>
    </source>
</evidence>
<sequence>MKGAVKVFLQITTAIVFLLSCSLPIKADESVSNHPLHWGMKRSRNHQPAEAGELFEKTLAKYGSFYIGDTSKKDIYLTFDNGYENGYTAEILDVLKKKKVPATFFVTGHYISKNGDLIKRMVDEGHIVGNHTWHHPDLTQVSDIRLKKELQLVEEEYKKITGKDDMMYLRPPRGIFSERTLKLSRDLGYVNVFWSLAFVDWYVNNQKGWRYAYDNIVEQIHPGAVILLHTVSEDNAKALAKVIDTLRDQGYTFKSLDDLMLEKTMPKPLMYEKYFYLKKDTQE</sequence>
<gene>
    <name evidence="2" type="primary">pdaA</name>
    <name evidence="2" type="ORF">HR057_13415</name>
</gene>
<dbReference type="NCBIfam" id="TIGR02884">
    <property type="entry name" value="spore_pdaA"/>
    <property type="match status" value="1"/>
</dbReference>
<dbReference type="EMBL" id="JABTTE010000021">
    <property type="protein sequence ID" value="NSL52750.1"/>
    <property type="molecule type" value="Genomic_DNA"/>
</dbReference>
<dbReference type="RefSeq" id="WP_173731955.1">
    <property type="nucleotide sequence ID" value="NZ_JABTTE010000021.1"/>
</dbReference>
<feature type="domain" description="NodB homology" evidence="1">
    <location>
        <begin position="73"/>
        <end position="254"/>
    </location>
</feature>
<organism evidence="2 3">
    <name type="scientific">Calidifontibacillus erzurumensis</name>
    <dbReference type="NCBI Taxonomy" id="2741433"/>
    <lineage>
        <taxon>Bacteria</taxon>
        <taxon>Bacillati</taxon>
        <taxon>Bacillota</taxon>
        <taxon>Bacilli</taxon>
        <taxon>Bacillales</taxon>
        <taxon>Bacillaceae</taxon>
        <taxon>Calidifontibacillus/Schinkia group</taxon>
        <taxon>Calidifontibacillus</taxon>
    </lineage>
</organism>
<dbReference type="InterPro" id="IPR011330">
    <property type="entry name" value="Glyco_hydro/deAcase_b/a-brl"/>
</dbReference>
<dbReference type="InterPro" id="IPR002509">
    <property type="entry name" value="NODB_dom"/>
</dbReference>
<dbReference type="CDD" id="cd10948">
    <property type="entry name" value="CE4_BsPdaA_like"/>
    <property type="match status" value="1"/>
</dbReference>
<dbReference type="Proteomes" id="UP000625804">
    <property type="component" value="Unassembled WGS sequence"/>
</dbReference>
<dbReference type="PANTHER" id="PTHR10587:SF78">
    <property type="entry name" value="PEPTIDOGLYCAN-N-ACETYLMURAMIC ACID DEACETYLASE PDAA"/>
    <property type="match status" value="1"/>
</dbReference>
<dbReference type="InterPro" id="IPR050248">
    <property type="entry name" value="Polysacc_deacetylase_ArnD"/>
</dbReference>
<dbReference type="InterPro" id="IPR014235">
    <property type="entry name" value="Spore_PdaA"/>
</dbReference>
<keyword evidence="3" id="KW-1185">Reference proteome</keyword>
<dbReference type="GO" id="GO:0005975">
    <property type="term" value="P:carbohydrate metabolic process"/>
    <property type="evidence" value="ECO:0007669"/>
    <property type="project" value="InterPro"/>
</dbReference>
<dbReference type="GO" id="GO:0016810">
    <property type="term" value="F:hydrolase activity, acting on carbon-nitrogen (but not peptide) bonds"/>
    <property type="evidence" value="ECO:0007669"/>
    <property type="project" value="InterPro"/>
</dbReference>
<dbReference type="Gene3D" id="3.20.20.370">
    <property type="entry name" value="Glycoside hydrolase/deacetylase"/>
    <property type="match status" value="1"/>
</dbReference>
<dbReference type="Pfam" id="PF01522">
    <property type="entry name" value="Polysacc_deac_1"/>
    <property type="match status" value="1"/>
</dbReference>
<comment type="caution">
    <text evidence="2">The sequence shown here is derived from an EMBL/GenBank/DDBJ whole genome shotgun (WGS) entry which is preliminary data.</text>
</comment>
<dbReference type="AlphaFoldDB" id="A0A8J8KFC4"/>
<protein>
    <submittedName>
        <fullName evidence="2">Delta-lactam-biosynthetic de-N-acetylase</fullName>
    </submittedName>
</protein>
<dbReference type="PROSITE" id="PS51257">
    <property type="entry name" value="PROKAR_LIPOPROTEIN"/>
    <property type="match status" value="1"/>
</dbReference>
<accession>A0A8J8KFC4</accession>